<keyword evidence="1" id="KW-0812">Transmembrane</keyword>
<dbReference type="HOGENOM" id="CLU_135599_0_0_5"/>
<feature type="transmembrane region" description="Helical" evidence="1">
    <location>
        <begin position="58"/>
        <end position="82"/>
    </location>
</feature>
<feature type="transmembrane region" description="Helical" evidence="1">
    <location>
        <begin position="133"/>
        <end position="152"/>
    </location>
</feature>
<evidence type="ECO:0000313" key="3">
    <source>
        <dbReference type="Proteomes" id="UP000006512"/>
    </source>
</evidence>
<dbReference type="AlphaFoldDB" id="F4QTT6"/>
<protein>
    <submittedName>
        <fullName evidence="2">Putative membrane protein</fullName>
    </submittedName>
</protein>
<keyword evidence="3" id="KW-1185">Reference proteome</keyword>
<gene>
    <name evidence="2" type="ORF">ABI_45830</name>
</gene>
<feature type="transmembrane region" description="Helical" evidence="1">
    <location>
        <begin position="94"/>
        <end position="113"/>
    </location>
</feature>
<evidence type="ECO:0000313" key="2">
    <source>
        <dbReference type="EMBL" id="EGF89236.1"/>
    </source>
</evidence>
<evidence type="ECO:0000256" key="1">
    <source>
        <dbReference type="SAM" id="Phobius"/>
    </source>
</evidence>
<dbReference type="STRING" id="715226.ABI_45830"/>
<dbReference type="Proteomes" id="UP000006512">
    <property type="component" value="Unassembled WGS sequence"/>
</dbReference>
<reference evidence="3" key="1">
    <citation type="submission" date="2011-03" db="EMBL/GenBank/DDBJ databases">
        <title>Draft genome sequence of Brevundimonas diminuta.</title>
        <authorList>
            <person name="Brown P.J.B."/>
            <person name="Buechlein A."/>
            <person name="Hemmerich C."/>
            <person name="Brun Y.V."/>
        </authorList>
    </citation>
    <scope>NUCLEOTIDE SEQUENCE [LARGE SCALE GENOMIC DNA]</scope>
    <source>
        <strain evidence="3">C19</strain>
    </source>
</reference>
<keyword evidence="1" id="KW-0472">Membrane</keyword>
<sequence>MTGKGRLRTVIAGGLVAGALDIVDAFVFWAWKADVPAMRIGQSIAGGLLGEAASRGGWATFSLGMVAHFAMTVVMALAFYAVARLAPVVARHGLAFGAVYGAMVYAIMTYLVVPLSLATVGQNPHYPPNIDLVFINAIFAHVVLVGMVIGYFTKRAIR</sequence>
<name>F4QTT6_9CAUL</name>
<feature type="transmembrane region" description="Helical" evidence="1">
    <location>
        <begin position="7"/>
        <end position="31"/>
    </location>
</feature>
<dbReference type="EMBL" id="GL883081">
    <property type="protein sequence ID" value="EGF89236.1"/>
    <property type="molecule type" value="Genomic_DNA"/>
</dbReference>
<dbReference type="OrthoDB" id="118190at2"/>
<organism evidence="2 3">
    <name type="scientific">Asticcacaulis biprosthecium C19</name>
    <dbReference type="NCBI Taxonomy" id="715226"/>
    <lineage>
        <taxon>Bacteria</taxon>
        <taxon>Pseudomonadati</taxon>
        <taxon>Pseudomonadota</taxon>
        <taxon>Alphaproteobacteria</taxon>
        <taxon>Caulobacterales</taxon>
        <taxon>Caulobacteraceae</taxon>
        <taxon>Asticcacaulis</taxon>
    </lineage>
</organism>
<dbReference type="RefSeq" id="WP_006275357.1">
    <property type="nucleotide sequence ID" value="NZ_GL883081.1"/>
</dbReference>
<keyword evidence="1" id="KW-1133">Transmembrane helix</keyword>
<accession>F4QTT6</accession>
<proteinExistence type="predicted"/>